<comment type="caution">
    <text evidence="2">The sequence shown here is derived from an EMBL/GenBank/DDBJ whole genome shotgun (WGS) entry which is preliminary data.</text>
</comment>
<name>A0A4S4M9T7_9AGAM</name>
<dbReference type="AlphaFoldDB" id="A0A4S4M9T7"/>
<sequence>MTSLARLPFPKKISDPPDDVSPMRIAAESANTSTGEDNYQIRLECSCLCRRQAFSISGWAQRVGRVRKSGSTVEAMGSSPCDPNLAPGTESPAWTCFTHRDGGAVCIIEDRSEVARGARTFVLCALYYIGGDEWMMEVRRSWYGVDTLSMQLVKLTHPMMMIGCSICMLLFESNSIVTWIYSQGNSTWSRSLVETDLRPQLAPEGARASPLALRLTELWESDSGEEKRTTFSTPSDLVMTSQIYQCPRLWQVIKQVPLLVFFADRDGPTLQTDLKAMATHVKRMYPTAFELSEWSQQHRYAVHQVQTLVDWETHARTLRELRYKTTDDCQTKVKKKRNEDSKK</sequence>
<proteinExistence type="predicted"/>
<evidence type="ECO:0000256" key="1">
    <source>
        <dbReference type="SAM" id="MobiDB-lite"/>
    </source>
</evidence>
<dbReference type="EMBL" id="SGPL01000001">
    <property type="protein sequence ID" value="THH21547.1"/>
    <property type="molecule type" value="Genomic_DNA"/>
</dbReference>
<feature type="region of interest" description="Disordered" evidence="1">
    <location>
        <begin position="1"/>
        <end position="23"/>
    </location>
</feature>
<evidence type="ECO:0000313" key="2">
    <source>
        <dbReference type="EMBL" id="THH21547.1"/>
    </source>
</evidence>
<gene>
    <name evidence="2" type="ORF">EW146_g19</name>
</gene>
<evidence type="ECO:0000313" key="3">
    <source>
        <dbReference type="Proteomes" id="UP000310158"/>
    </source>
</evidence>
<reference evidence="2 3" key="1">
    <citation type="submission" date="2019-02" db="EMBL/GenBank/DDBJ databases">
        <title>Genome sequencing of the rare red list fungi Bondarzewia mesenterica.</title>
        <authorList>
            <person name="Buettner E."/>
            <person name="Kellner H."/>
        </authorList>
    </citation>
    <scope>NUCLEOTIDE SEQUENCE [LARGE SCALE GENOMIC DNA]</scope>
    <source>
        <strain evidence="2 3">DSM 108281</strain>
    </source>
</reference>
<organism evidence="2 3">
    <name type="scientific">Bondarzewia mesenterica</name>
    <dbReference type="NCBI Taxonomy" id="1095465"/>
    <lineage>
        <taxon>Eukaryota</taxon>
        <taxon>Fungi</taxon>
        <taxon>Dikarya</taxon>
        <taxon>Basidiomycota</taxon>
        <taxon>Agaricomycotina</taxon>
        <taxon>Agaricomycetes</taxon>
        <taxon>Russulales</taxon>
        <taxon>Bondarzewiaceae</taxon>
        <taxon>Bondarzewia</taxon>
    </lineage>
</organism>
<protein>
    <submittedName>
        <fullName evidence="2">Uncharacterized protein</fullName>
    </submittedName>
</protein>
<dbReference type="Proteomes" id="UP000310158">
    <property type="component" value="Unassembled WGS sequence"/>
</dbReference>
<keyword evidence="3" id="KW-1185">Reference proteome</keyword>
<accession>A0A4S4M9T7</accession>